<organism evidence="1">
    <name type="scientific">Hexamita inflata</name>
    <dbReference type="NCBI Taxonomy" id="28002"/>
    <lineage>
        <taxon>Eukaryota</taxon>
        <taxon>Metamonada</taxon>
        <taxon>Diplomonadida</taxon>
        <taxon>Hexamitidae</taxon>
        <taxon>Hexamitinae</taxon>
        <taxon>Hexamita</taxon>
    </lineage>
</organism>
<reference evidence="1" key="1">
    <citation type="submission" date="2023-06" db="EMBL/GenBank/DDBJ databases">
        <authorList>
            <person name="Kurt Z."/>
        </authorList>
    </citation>
    <scope>NUCLEOTIDE SEQUENCE</scope>
</reference>
<keyword evidence="3" id="KW-1185">Reference proteome</keyword>
<dbReference type="EMBL" id="CATOUU010000943">
    <property type="protein sequence ID" value="CAI9961700.1"/>
    <property type="molecule type" value="Genomic_DNA"/>
</dbReference>
<evidence type="ECO:0000313" key="2">
    <source>
        <dbReference type="EMBL" id="CAL6103905.1"/>
    </source>
</evidence>
<proteinExistence type="predicted"/>
<name>A0AA86R3U6_9EUKA</name>
<sequence>MIPGSSKVFQTSDESYKALLAGLMQVYDQVQLPTYLSVLFEKEDDNYPLIEQVVFNLTNPCDFQFHILNQPVMLDNQQHFIYLQQHILQDPFYLLRLQPADVCLLLFRRTTAGSLDYPPFITQKRLLQAAQQCNNQKDTRTVLNRAFCKHHHRNSNSYWGVVKGSVDQINSYCLNQIQILFRETKWVNWHQFSPGMNVYEIRNQNGWGMRWDFSFGAEGMCAELSFRGLLEPFITDEEKDELFKK</sequence>
<reference evidence="2 3" key="2">
    <citation type="submission" date="2024-07" db="EMBL/GenBank/DDBJ databases">
        <authorList>
            <person name="Akdeniz Z."/>
        </authorList>
    </citation>
    <scope>NUCLEOTIDE SEQUENCE [LARGE SCALE GENOMIC DNA]</scope>
</reference>
<dbReference type="PANTHER" id="PTHR34204:SF2">
    <property type="entry name" value="RNA-BINDING ASCH DOMAIN PROTEIN"/>
    <property type="match status" value="1"/>
</dbReference>
<evidence type="ECO:0000313" key="1">
    <source>
        <dbReference type="EMBL" id="CAI9961700.1"/>
    </source>
</evidence>
<dbReference type="EMBL" id="CAXDID020000573">
    <property type="protein sequence ID" value="CAL6103905.1"/>
    <property type="molecule type" value="Genomic_DNA"/>
</dbReference>
<comment type="caution">
    <text evidence="1">The sequence shown here is derived from an EMBL/GenBank/DDBJ whole genome shotgun (WGS) entry which is preliminary data.</text>
</comment>
<gene>
    <name evidence="1" type="ORF">HINF_LOCUS49345</name>
    <name evidence="2" type="ORF">HINF_LOCUS72392</name>
</gene>
<dbReference type="AlphaFoldDB" id="A0AA86R3U6"/>
<accession>A0AA86R3U6</accession>
<evidence type="ECO:0000313" key="3">
    <source>
        <dbReference type="Proteomes" id="UP001642409"/>
    </source>
</evidence>
<dbReference type="PANTHER" id="PTHR34204">
    <property type="entry name" value="RNA-BINDING ASCH DOMAIN PROTEIN"/>
    <property type="match status" value="1"/>
</dbReference>
<protein>
    <submittedName>
        <fullName evidence="1">Uncharacterized protein</fullName>
    </submittedName>
</protein>
<dbReference type="Proteomes" id="UP001642409">
    <property type="component" value="Unassembled WGS sequence"/>
</dbReference>